<dbReference type="Proteomes" id="UP000024635">
    <property type="component" value="Unassembled WGS sequence"/>
</dbReference>
<gene>
    <name evidence="1" type="primary">Acey_s0069.g282</name>
    <name evidence="1" type="ORF">Y032_0069g282</name>
</gene>
<dbReference type="EMBL" id="JARK01001405">
    <property type="protein sequence ID" value="EYC07556.1"/>
    <property type="molecule type" value="Genomic_DNA"/>
</dbReference>
<protein>
    <submittedName>
        <fullName evidence="1">Uncharacterized protein</fullName>
    </submittedName>
</protein>
<organism evidence="1 2">
    <name type="scientific">Ancylostoma ceylanicum</name>
    <dbReference type="NCBI Taxonomy" id="53326"/>
    <lineage>
        <taxon>Eukaryota</taxon>
        <taxon>Metazoa</taxon>
        <taxon>Ecdysozoa</taxon>
        <taxon>Nematoda</taxon>
        <taxon>Chromadorea</taxon>
        <taxon>Rhabditida</taxon>
        <taxon>Rhabditina</taxon>
        <taxon>Rhabditomorpha</taxon>
        <taxon>Strongyloidea</taxon>
        <taxon>Ancylostomatidae</taxon>
        <taxon>Ancylostomatinae</taxon>
        <taxon>Ancylostoma</taxon>
    </lineage>
</organism>
<dbReference type="OrthoDB" id="5870018at2759"/>
<dbReference type="AlphaFoldDB" id="A0A016TXT9"/>
<comment type="caution">
    <text evidence="1">The sequence shown here is derived from an EMBL/GenBank/DDBJ whole genome shotgun (WGS) entry which is preliminary data.</text>
</comment>
<name>A0A016TXT9_9BILA</name>
<evidence type="ECO:0000313" key="1">
    <source>
        <dbReference type="EMBL" id="EYC07556.1"/>
    </source>
</evidence>
<proteinExistence type="predicted"/>
<accession>A0A016TXT9</accession>
<evidence type="ECO:0000313" key="2">
    <source>
        <dbReference type="Proteomes" id="UP000024635"/>
    </source>
</evidence>
<keyword evidence="2" id="KW-1185">Reference proteome</keyword>
<reference evidence="2" key="1">
    <citation type="journal article" date="2015" name="Nat. Genet.">
        <title>The genome and transcriptome of the zoonotic hookworm Ancylostoma ceylanicum identify infection-specific gene families.</title>
        <authorList>
            <person name="Schwarz E.M."/>
            <person name="Hu Y."/>
            <person name="Antoshechkin I."/>
            <person name="Miller M.M."/>
            <person name="Sternberg P.W."/>
            <person name="Aroian R.V."/>
        </authorList>
    </citation>
    <scope>NUCLEOTIDE SEQUENCE</scope>
    <source>
        <strain evidence="2">HY135</strain>
    </source>
</reference>
<sequence length="73" mass="8169">MLEYNADPVMEELIHELQARLPYLMADEVEAEKRARSIVIAGVTESSSEIPSSRRQVDLEDKVAGILDVLDRG</sequence>